<dbReference type="AlphaFoldDB" id="A0A511K7S0"/>
<reference evidence="3 4" key="1">
    <citation type="submission" date="2019-07" db="EMBL/GenBank/DDBJ databases">
        <title>Rhodotorula toruloides NBRC10032 genome sequencing.</title>
        <authorList>
            <person name="Shida Y."/>
            <person name="Takaku H."/>
            <person name="Ogasawara W."/>
            <person name="Mori K."/>
        </authorList>
    </citation>
    <scope>NUCLEOTIDE SEQUENCE [LARGE SCALE GENOMIC DNA]</scope>
    <source>
        <strain evidence="3 4">NBRC10032</strain>
    </source>
</reference>
<dbReference type="InterPro" id="IPR036047">
    <property type="entry name" value="F-box-like_dom_sf"/>
</dbReference>
<feature type="region of interest" description="Disordered" evidence="1">
    <location>
        <begin position="137"/>
        <end position="224"/>
    </location>
</feature>
<evidence type="ECO:0000259" key="2">
    <source>
        <dbReference type="PROSITE" id="PS50181"/>
    </source>
</evidence>
<dbReference type="PROSITE" id="PS50181">
    <property type="entry name" value="FBOX"/>
    <property type="match status" value="1"/>
</dbReference>
<proteinExistence type="predicted"/>
<dbReference type="OrthoDB" id="3246989at2759"/>
<organism evidence="3 4">
    <name type="scientific">Rhodotorula toruloides</name>
    <name type="common">Yeast</name>
    <name type="synonym">Rhodosporidium toruloides</name>
    <dbReference type="NCBI Taxonomy" id="5286"/>
    <lineage>
        <taxon>Eukaryota</taxon>
        <taxon>Fungi</taxon>
        <taxon>Dikarya</taxon>
        <taxon>Basidiomycota</taxon>
        <taxon>Pucciniomycotina</taxon>
        <taxon>Microbotryomycetes</taxon>
        <taxon>Sporidiobolales</taxon>
        <taxon>Sporidiobolaceae</taxon>
        <taxon>Rhodotorula</taxon>
    </lineage>
</organism>
<feature type="compositionally biased region" description="Basic residues" evidence="1">
    <location>
        <begin position="210"/>
        <end position="224"/>
    </location>
</feature>
<sequence length="445" mass="50013">MTHSGPLPRTTHPPLLALDATQSLPPLFYLTSTLDATTSTLVDPATQPRRGLGGRRAGPLRVKFAVFVVLAFEWQLLQRVYRRRRSSGFNTRLVCRALFNRADPFRLFKIEADPSSASSRPALAACAPAAFELLRSSFHPSDSPTARPRRKAAQTSKSAETADSDDEFKPTPAPPKEKQKVQGKRKTKAAETDGEFDDNGSEWFEPPAKTVKRATVGKKGKSRRPKKLELFQSMPLDVLALIMSELDMRTVLSMSRTCSLFRRLLHSPQGTSVSRAVRFNTSQIPALTAGDPEDWMYALLLFDSTCQVCHKSRAQVTDWTLRVRACAKCMKANSKQRYKMYGMHSAHRVAWECVPESKWSPGYFDRGATYSFFWLPTIQAVSARLKELDGKPGFDEYVKEHKRIKQAATVDGAAIGRWHTTWQAVKNVEAWNAKLSRKEEINAKH</sequence>
<name>A0A511K7S0_RHOTO</name>
<feature type="domain" description="F-box" evidence="2">
    <location>
        <begin position="228"/>
        <end position="277"/>
    </location>
</feature>
<evidence type="ECO:0000256" key="1">
    <source>
        <dbReference type="SAM" id="MobiDB-lite"/>
    </source>
</evidence>
<dbReference type="SUPFAM" id="SSF81383">
    <property type="entry name" value="F-box domain"/>
    <property type="match status" value="1"/>
</dbReference>
<dbReference type="EMBL" id="BJWK01000001">
    <property type="protein sequence ID" value="GEM06347.1"/>
    <property type="molecule type" value="Genomic_DNA"/>
</dbReference>
<evidence type="ECO:0000313" key="4">
    <source>
        <dbReference type="Proteomes" id="UP000321518"/>
    </source>
</evidence>
<accession>A0A511K7S0</accession>
<evidence type="ECO:0000313" key="3">
    <source>
        <dbReference type="EMBL" id="GEM06347.1"/>
    </source>
</evidence>
<protein>
    <recommendedName>
        <fullName evidence="2">F-box domain-containing protein</fullName>
    </recommendedName>
</protein>
<dbReference type="Pfam" id="PF00646">
    <property type="entry name" value="F-box"/>
    <property type="match status" value="1"/>
</dbReference>
<dbReference type="InterPro" id="IPR001810">
    <property type="entry name" value="F-box_dom"/>
</dbReference>
<comment type="caution">
    <text evidence="3">The sequence shown here is derived from an EMBL/GenBank/DDBJ whole genome shotgun (WGS) entry which is preliminary data.</text>
</comment>
<gene>
    <name evidence="3" type="ORF">Rt10032_c01g0364</name>
</gene>
<dbReference type="Proteomes" id="UP000321518">
    <property type="component" value="Unassembled WGS sequence"/>
</dbReference>